<protein>
    <submittedName>
        <fullName evidence="1">Uncharacterized protein</fullName>
    </submittedName>
</protein>
<reference evidence="1 2" key="1">
    <citation type="submission" date="2018-12" db="EMBL/GenBank/DDBJ databases">
        <authorList>
            <consortium name="Pathogen Informatics"/>
        </authorList>
    </citation>
    <scope>NUCLEOTIDE SEQUENCE [LARGE SCALE GENOMIC DNA]</scope>
    <source>
        <strain evidence="1 2">NCTC11214</strain>
    </source>
</reference>
<proteinExistence type="predicted"/>
<evidence type="ECO:0000313" key="1">
    <source>
        <dbReference type="EMBL" id="VDZ53176.1"/>
    </source>
</evidence>
<name>A0A3S4HJA4_SEROD</name>
<evidence type="ECO:0000313" key="2">
    <source>
        <dbReference type="Proteomes" id="UP000281391"/>
    </source>
</evidence>
<sequence>MSLMKFEALVLACYEEDDVLTVALGDNEQSPESYLIITRLDDEDNDSIDEGIGLQTSQSAYEASAAIEKVILHSDRLDVVITPDSHEHFGCSRLEGVFSETVRNTPEKIALLRKYLEAIFNGSKTTLVFS</sequence>
<gene>
    <name evidence="1" type="ORF">NCTC11214_00973</name>
</gene>
<dbReference type="Proteomes" id="UP000281391">
    <property type="component" value="Chromosome"/>
</dbReference>
<dbReference type="EMBL" id="LR134117">
    <property type="protein sequence ID" value="VDZ53176.1"/>
    <property type="molecule type" value="Genomic_DNA"/>
</dbReference>
<dbReference type="AlphaFoldDB" id="A0A3S4HJA4"/>
<dbReference type="KEGG" id="sof:NCTC11214_00973"/>
<dbReference type="RefSeq" id="WP_004955726.1">
    <property type="nucleotide sequence ID" value="NZ_JAEKCK010000004.1"/>
</dbReference>
<organism evidence="1 2">
    <name type="scientific">Serratia odorifera</name>
    <dbReference type="NCBI Taxonomy" id="618"/>
    <lineage>
        <taxon>Bacteria</taxon>
        <taxon>Pseudomonadati</taxon>
        <taxon>Pseudomonadota</taxon>
        <taxon>Gammaproteobacteria</taxon>
        <taxon>Enterobacterales</taxon>
        <taxon>Yersiniaceae</taxon>
        <taxon>Serratia</taxon>
    </lineage>
</organism>
<accession>A0A3S4HJA4</accession>